<comment type="caution">
    <text evidence="14">The sequence shown here is derived from an EMBL/GenBank/DDBJ whole genome shotgun (WGS) entry which is preliminary data.</text>
</comment>
<dbReference type="HAMAP" id="MF_00409">
    <property type="entry name" value="LpxK"/>
    <property type="match status" value="1"/>
</dbReference>
<keyword evidence="9 13" id="KW-0418">Kinase</keyword>
<keyword evidence="15" id="KW-1185">Reference proteome</keyword>
<proteinExistence type="inferred from homology"/>
<keyword evidence="5 13" id="KW-0444">Lipid biosynthesis</keyword>
<evidence type="ECO:0000256" key="10">
    <source>
        <dbReference type="ARBA" id="ARBA00022840"/>
    </source>
</evidence>
<evidence type="ECO:0000256" key="11">
    <source>
        <dbReference type="ARBA" id="ARBA00023098"/>
    </source>
</evidence>
<dbReference type="PANTHER" id="PTHR42724">
    <property type="entry name" value="TETRAACYLDISACCHARIDE 4'-KINASE"/>
    <property type="match status" value="1"/>
</dbReference>
<comment type="function">
    <text evidence="1 13">Transfers the gamma-phosphate of ATP to the 4'-position of a tetraacyldisaccharide 1-phosphate intermediate (termed DS-1-P) to form tetraacyldisaccharide 1,4'-bis-phosphate (lipid IVA).</text>
</comment>
<keyword evidence="7 13" id="KW-0808">Transferase</keyword>
<dbReference type="InterPro" id="IPR027417">
    <property type="entry name" value="P-loop_NTPase"/>
</dbReference>
<reference evidence="14 15" key="1">
    <citation type="submission" date="2016-11" db="EMBL/GenBank/DDBJ databases">
        <authorList>
            <person name="Varghese N."/>
            <person name="Submissions S."/>
        </authorList>
    </citation>
    <scope>NUCLEOTIDE SEQUENCE [LARGE SCALE GENOMIC DNA]</scope>
    <source>
        <strain evidence="14 15">DSM 20664</strain>
    </source>
</reference>
<keyword evidence="6 13" id="KW-0441">Lipid A biosynthesis</keyword>
<gene>
    <name evidence="13" type="primary">lpxK</name>
    <name evidence="14" type="ORF">SAMN05444368_0787</name>
</gene>
<dbReference type="InterPro" id="IPR003758">
    <property type="entry name" value="LpxK"/>
</dbReference>
<evidence type="ECO:0000256" key="7">
    <source>
        <dbReference type="ARBA" id="ARBA00022679"/>
    </source>
</evidence>
<keyword evidence="10 13" id="KW-0067">ATP-binding</keyword>
<dbReference type="EC" id="2.7.1.130" evidence="3 13"/>
<comment type="similarity">
    <text evidence="13">Belongs to the LpxK family.</text>
</comment>
<keyword evidence="11 13" id="KW-0443">Lipid metabolism</keyword>
<evidence type="ECO:0000313" key="14">
    <source>
        <dbReference type="EMBL" id="SIN65616.1"/>
    </source>
</evidence>
<dbReference type="SUPFAM" id="SSF52540">
    <property type="entry name" value="P-loop containing nucleoside triphosphate hydrolases"/>
    <property type="match status" value="1"/>
</dbReference>
<evidence type="ECO:0000256" key="13">
    <source>
        <dbReference type="HAMAP-Rule" id="MF_00409"/>
    </source>
</evidence>
<sequence>MSGPLNRYLDYTRGKAKNFLYKLLFSPLGLLYEIGVSCRNFAYDHGINSSFESSLPVISVGNITMGGTNKTPFVEMLARRFLELGLRPGIVTRGYGGKKKGRSPLLVINGQGKRDEVGDESLLLSSRLPDVPIAVSLDRLAALERLHSEGGVDIAISDDTFQHRRMARDVDIVLIDATCPFGNGNLFPAGILREPPKNLMRSHIVVITKSDQVDKDDLNSLIAAVQGYAPGKPLFTSKLVLEKWQRWDGDALVDADPLKPGVPVLIFSAIGNPESFRNFIESMGFDVKEELRYRDHHLYSRNDLDDIMRRCSAVGAQVAVCTEKDVYNLPRDGKASFPVFIPSVMTTVDDEANFFAALTKALRPKIVISSNGHGEDSMACMLAGRLKRDLPKAQMYAFPLVGKGKVFEDAGIEVYPPPFDTPSGGVIKYSFSELLKDIRAGLFGHIKRQLDAWSRLRGTIRTPLCVGDVYLLLHALWGQGMPPILLATAKTVYLRGHLVIERWILRNKARRVWTRDEMTAVELKKSSVDAVYAGNPIMDLASDNNNEADEALWPTGEGYRVLLLPGSRQDAYNDVKLLLRAAELVSRELKASFLMVIAPSIEWHKMASSLEDYCLSGDILEKDDLKVKAAFCPVSTAARRADVLLGLGGTANQVCAGLGVPVVSVDDKGKRVQKKLLGDAEVLVKRDPRRLALEVVSILKDRERHRYMSSVGRRRMGQPGCIEDVTGYLLYELGWKHRHDLYCFLEDKFLDVFNEINDEEEVKLSVE</sequence>
<comment type="caution">
    <text evidence="13">Lacks conserved residue(s) required for the propagation of feature annotation.</text>
</comment>
<evidence type="ECO:0000256" key="5">
    <source>
        <dbReference type="ARBA" id="ARBA00022516"/>
    </source>
</evidence>
<evidence type="ECO:0000256" key="2">
    <source>
        <dbReference type="ARBA" id="ARBA00004870"/>
    </source>
</evidence>
<evidence type="ECO:0000256" key="6">
    <source>
        <dbReference type="ARBA" id="ARBA00022556"/>
    </source>
</evidence>
<evidence type="ECO:0000256" key="1">
    <source>
        <dbReference type="ARBA" id="ARBA00002274"/>
    </source>
</evidence>
<organism evidence="14 15">
    <name type="scientific">Acetomicrobium flavidum</name>
    <dbReference type="NCBI Taxonomy" id="49896"/>
    <lineage>
        <taxon>Bacteria</taxon>
        <taxon>Thermotogati</taxon>
        <taxon>Synergistota</taxon>
        <taxon>Synergistia</taxon>
        <taxon>Synergistales</taxon>
        <taxon>Acetomicrobiaceae</taxon>
        <taxon>Acetomicrobium</taxon>
    </lineage>
</organism>
<dbReference type="SUPFAM" id="SSF53756">
    <property type="entry name" value="UDP-Glycosyltransferase/glycogen phosphorylase"/>
    <property type="match status" value="1"/>
</dbReference>
<comment type="pathway">
    <text evidence="2 13">Glycolipid biosynthesis; lipid IV(A) biosynthesis; lipid IV(A) from (3R)-3-hydroxytetradecanoyl-[acyl-carrier-protein] and UDP-N-acetyl-alpha-D-glucosamine: step 6/6.</text>
</comment>
<dbReference type="PANTHER" id="PTHR42724:SF1">
    <property type="entry name" value="TETRAACYLDISACCHARIDE 4'-KINASE, MITOCHONDRIAL-RELATED"/>
    <property type="match status" value="1"/>
</dbReference>
<dbReference type="Pfam" id="PF02606">
    <property type="entry name" value="LpxK"/>
    <property type="match status" value="1"/>
</dbReference>
<accession>A0ABY1JCH2</accession>
<evidence type="ECO:0000256" key="3">
    <source>
        <dbReference type="ARBA" id="ARBA00012071"/>
    </source>
</evidence>
<comment type="catalytic activity">
    <reaction evidence="13">
        <text>a lipid A disaccharide + ATP = a lipid IVA + ADP + H(+)</text>
        <dbReference type="Rhea" id="RHEA:67840"/>
        <dbReference type="ChEBI" id="CHEBI:15378"/>
        <dbReference type="ChEBI" id="CHEBI:30616"/>
        <dbReference type="ChEBI" id="CHEBI:176343"/>
        <dbReference type="ChEBI" id="CHEBI:176425"/>
        <dbReference type="ChEBI" id="CHEBI:456216"/>
        <dbReference type="EC" id="2.7.1.130"/>
    </reaction>
</comment>
<evidence type="ECO:0000256" key="12">
    <source>
        <dbReference type="ARBA" id="ARBA00029757"/>
    </source>
</evidence>
<dbReference type="EMBL" id="FSQZ01000001">
    <property type="protein sequence ID" value="SIN65616.1"/>
    <property type="molecule type" value="Genomic_DNA"/>
</dbReference>
<dbReference type="RefSeq" id="WP_074199335.1">
    <property type="nucleotide sequence ID" value="NZ_FSQZ01000001.1"/>
</dbReference>
<evidence type="ECO:0000256" key="4">
    <source>
        <dbReference type="ARBA" id="ARBA00016436"/>
    </source>
</evidence>
<evidence type="ECO:0000256" key="9">
    <source>
        <dbReference type="ARBA" id="ARBA00022777"/>
    </source>
</evidence>
<name>A0ABY1JCH2_9BACT</name>
<dbReference type="NCBIfam" id="TIGR00682">
    <property type="entry name" value="lpxK"/>
    <property type="match status" value="1"/>
</dbReference>
<evidence type="ECO:0000256" key="8">
    <source>
        <dbReference type="ARBA" id="ARBA00022741"/>
    </source>
</evidence>
<dbReference type="Proteomes" id="UP000185093">
    <property type="component" value="Unassembled WGS sequence"/>
</dbReference>
<evidence type="ECO:0000313" key="15">
    <source>
        <dbReference type="Proteomes" id="UP000185093"/>
    </source>
</evidence>
<protein>
    <recommendedName>
        <fullName evidence="4 13">Tetraacyldisaccharide 4'-kinase</fullName>
        <ecNumber evidence="3 13">2.7.1.130</ecNumber>
    </recommendedName>
    <alternativeName>
        <fullName evidence="12 13">Lipid A 4'-kinase</fullName>
    </alternativeName>
</protein>
<dbReference type="GO" id="GO:0016301">
    <property type="term" value="F:kinase activity"/>
    <property type="evidence" value="ECO:0007669"/>
    <property type="project" value="UniProtKB-KW"/>
</dbReference>
<keyword evidence="8 13" id="KW-0547">Nucleotide-binding</keyword>